<evidence type="ECO:0000259" key="1">
    <source>
        <dbReference type="Pfam" id="PF12680"/>
    </source>
</evidence>
<dbReference type="RefSeq" id="WP_075024989.1">
    <property type="nucleotide sequence ID" value="NZ_FOVH01000035.1"/>
</dbReference>
<protein>
    <submittedName>
        <fullName evidence="2">Ketosteroid isomerase-related protein</fullName>
    </submittedName>
</protein>
<dbReference type="eggNOG" id="COG3631">
    <property type="taxonomic scope" value="Bacteria"/>
</dbReference>
<dbReference type="EMBL" id="FOVH01000035">
    <property type="protein sequence ID" value="SFQ45465.1"/>
    <property type="molecule type" value="Genomic_DNA"/>
</dbReference>
<sequence>MPESVTPREIFLRLVHGVCEERWEDVIEFYAEKTHVEHPFHPLAAPPLRSLEELRAHFGIDAPPGAYTGHTLRRRPVGITVHETADPEVIVAEFRYEGTVVETGEPFAVPAIFVMRVRDGKIVESRDYLDHLRSAQARGQLGEVLAAAGWRSNP</sequence>
<dbReference type="Gene3D" id="3.10.450.50">
    <property type="match status" value="1"/>
</dbReference>
<dbReference type="AlphaFoldDB" id="A0A1I5YN16"/>
<keyword evidence="3" id="KW-1185">Reference proteome</keyword>
<dbReference type="Proteomes" id="UP000183413">
    <property type="component" value="Unassembled WGS sequence"/>
</dbReference>
<proteinExistence type="predicted"/>
<dbReference type="STRING" id="1993.SAMN04489713_1356"/>
<dbReference type="SUPFAM" id="SSF54427">
    <property type="entry name" value="NTF2-like"/>
    <property type="match status" value="1"/>
</dbReference>
<dbReference type="GO" id="GO:0016853">
    <property type="term" value="F:isomerase activity"/>
    <property type="evidence" value="ECO:0007669"/>
    <property type="project" value="UniProtKB-KW"/>
</dbReference>
<keyword evidence="2" id="KW-0413">Isomerase</keyword>
<dbReference type="InterPro" id="IPR037401">
    <property type="entry name" value="SnoaL-like"/>
</dbReference>
<organism evidence="2 3">
    <name type="scientific">Actinomadura madurae</name>
    <dbReference type="NCBI Taxonomy" id="1993"/>
    <lineage>
        <taxon>Bacteria</taxon>
        <taxon>Bacillati</taxon>
        <taxon>Actinomycetota</taxon>
        <taxon>Actinomycetes</taxon>
        <taxon>Streptosporangiales</taxon>
        <taxon>Thermomonosporaceae</taxon>
        <taxon>Actinomadura</taxon>
    </lineage>
</organism>
<gene>
    <name evidence="2" type="ORF">SAMN04489713_1356</name>
</gene>
<feature type="domain" description="SnoaL-like" evidence="1">
    <location>
        <begin position="13"/>
        <end position="124"/>
    </location>
</feature>
<evidence type="ECO:0000313" key="2">
    <source>
        <dbReference type="EMBL" id="SFQ45465.1"/>
    </source>
</evidence>
<evidence type="ECO:0000313" key="3">
    <source>
        <dbReference type="Proteomes" id="UP000183413"/>
    </source>
</evidence>
<accession>A0A1I5YN16</accession>
<dbReference type="CDD" id="cd00531">
    <property type="entry name" value="NTF2_like"/>
    <property type="match status" value="1"/>
</dbReference>
<reference evidence="2 3" key="1">
    <citation type="submission" date="2016-10" db="EMBL/GenBank/DDBJ databases">
        <authorList>
            <person name="de Groot N.N."/>
        </authorList>
    </citation>
    <scope>NUCLEOTIDE SEQUENCE [LARGE SCALE GENOMIC DNA]</scope>
    <source>
        <strain evidence="2 3">DSM 43067</strain>
    </source>
</reference>
<name>A0A1I5YN16_9ACTN</name>
<dbReference type="Pfam" id="PF12680">
    <property type="entry name" value="SnoaL_2"/>
    <property type="match status" value="1"/>
</dbReference>
<dbReference type="InParanoid" id="A0A1I5YN16"/>
<dbReference type="InterPro" id="IPR032710">
    <property type="entry name" value="NTF2-like_dom_sf"/>
</dbReference>